<dbReference type="InterPro" id="IPR037528">
    <property type="entry name" value="ArgB"/>
</dbReference>
<dbReference type="HAMAP" id="MF_00082">
    <property type="entry name" value="ArgB"/>
    <property type="match status" value="1"/>
</dbReference>
<dbReference type="PANTHER" id="PTHR23342">
    <property type="entry name" value="N-ACETYLGLUTAMATE SYNTHASE"/>
    <property type="match status" value="1"/>
</dbReference>
<comment type="pathway">
    <text evidence="1 9">Amino-acid biosynthesis; L-arginine biosynthesis; N(2)-acetyl-L-ornithine from L-glutamate: step 2/4.</text>
</comment>
<dbReference type="GO" id="GO:0003991">
    <property type="term" value="F:acetylglutamate kinase activity"/>
    <property type="evidence" value="ECO:0007669"/>
    <property type="project" value="UniProtKB-UniRule"/>
</dbReference>
<dbReference type="OrthoDB" id="9803155at2"/>
<dbReference type="PRINTS" id="PR00474">
    <property type="entry name" value="GLU5KINASE"/>
</dbReference>
<organism evidence="11 12">
    <name type="scientific">Azospirillum humicireducens</name>
    <dbReference type="NCBI Taxonomy" id="1226968"/>
    <lineage>
        <taxon>Bacteria</taxon>
        <taxon>Pseudomonadati</taxon>
        <taxon>Pseudomonadota</taxon>
        <taxon>Alphaproteobacteria</taxon>
        <taxon>Rhodospirillales</taxon>
        <taxon>Azospirillaceae</taxon>
        <taxon>Azospirillum</taxon>
    </lineage>
</organism>
<dbReference type="AlphaFoldDB" id="A0A160JDH4"/>
<keyword evidence="12" id="KW-1185">Reference proteome</keyword>
<dbReference type="InterPro" id="IPR001057">
    <property type="entry name" value="Glu/AcGlu_kinase"/>
</dbReference>
<evidence type="ECO:0000256" key="3">
    <source>
        <dbReference type="ARBA" id="ARBA00022605"/>
    </source>
</evidence>
<dbReference type="SUPFAM" id="SSF53633">
    <property type="entry name" value="Carbamate kinase-like"/>
    <property type="match status" value="1"/>
</dbReference>
<dbReference type="GO" id="GO:0005737">
    <property type="term" value="C:cytoplasm"/>
    <property type="evidence" value="ECO:0007669"/>
    <property type="project" value="UniProtKB-SubCell"/>
</dbReference>
<dbReference type="NCBIfam" id="TIGR00761">
    <property type="entry name" value="argB"/>
    <property type="match status" value="1"/>
</dbReference>
<reference evidence="11 12" key="1">
    <citation type="journal article" date="2013" name="Int. J. Syst. Evol. Microbiol.">
        <title>Azospirillum humicireducens sp. nov., a nitrogen-fixing bacterium isolated from a microbial fuel cell.</title>
        <authorList>
            <person name="Zhou S."/>
            <person name="Han L."/>
            <person name="Wang Y."/>
            <person name="Yang G."/>
            <person name="Zhuang L."/>
            <person name="Hu P."/>
        </authorList>
    </citation>
    <scope>NUCLEOTIDE SEQUENCE [LARGE SCALE GENOMIC DNA]</scope>
    <source>
        <strain evidence="11 12">SgZ-5</strain>
    </source>
</reference>
<feature type="binding site" evidence="9">
    <location>
        <position position="196"/>
    </location>
    <ligand>
        <name>substrate</name>
    </ligand>
</feature>
<evidence type="ECO:0000256" key="9">
    <source>
        <dbReference type="HAMAP-Rule" id="MF_00082"/>
    </source>
</evidence>
<keyword evidence="2 9" id="KW-0055">Arginine biosynthesis</keyword>
<evidence type="ECO:0000256" key="2">
    <source>
        <dbReference type="ARBA" id="ARBA00022571"/>
    </source>
</evidence>
<dbReference type="InterPro" id="IPR004662">
    <property type="entry name" value="AcgluKinase_fam"/>
</dbReference>
<dbReference type="InterPro" id="IPR036393">
    <property type="entry name" value="AceGlu_kinase-like_sf"/>
</dbReference>
<dbReference type="Proteomes" id="UP000077405">
    <property type="component" value="Chromosome"/>
</dbReference>
<keyword evidence="5 9" id="KW-0547">Nucleotide-binding</keyword>
<keyword evidence="6 9" id="KW-0418">Kinase</keyword>
<accession>A0A160JDH4</accession>
<evidence type="ECO:0000256" key="1">
    <source>
        <dbReference type="ARBA" id="ARBA00004828"/>
    </source>
</evidence>
<evidence type="ECO:0000256" key="6">
    <source>
        <dbReference type="ARBA" id="ARBA00022777"/>
    </source>
</evidence>
<dbReference type="CDD" id="cd04250">
    <property type="entry name" value="AAK_NAGK-C"/>
    <property type="match status" value="1"/>
</dbReference>
<dbReference type="FunFam" id="3.40.1160.10:FF:000004">
    <property type="entry name" value="Acetylglutamate kinase"/>
    <property type="match status" value="1"/>
</dbReference>
<dbReference type="EC" id="2.7.2.8" evidence="9"/>
<evidence type="ECO:0000313" key="12">
    <source>
        <dbReference type="Proteomes" id="UP000077405"/>
    </source>
</evidence>
<comment type="subcellular location">
    <subcellularLocation>
        <location evidence="9">Cytoplasm</location>
    </subcellularLocation>
</comment>
<dbReference type="UniPathway" id="UPA00068">
    <property type="reaction ID" value="UER00107"/>
</dbReference>
<evidence type="ECO:0000259" key="10">
    <source>
        <dbReference type="Pfam" id="PF00696"/>
    </source>
</evidence>
<evidence type="ECO:0000256" key="7">
    <source>
        <dbReference type="ARBA" id="ARBA00022840"/>
    </source>
</evidence>
<dbReference type="STRING" id="1226968.A6A40_01570"/>
<evidence type="ECO:0000256" key="4">
    <source>
        <dbReference type="ARBA" id="ARBA00022679"/>
    </source>
</evidence>
<feature type="domain" description="Aspartate/glutamate/uridylate kinase" evidence="10">
    <location>
        <begin position="30"/>
        <end position="274"/>
    </location>
</feature>
<dbReference type="KEGG" id="ahu:A6A40_01570"/>
<feature type="site" description="Transition state stabilizer" evidence="9">
    <location>
        <position position="256"/>
    </location>
</feature>
<dbReference type="InterPro" id="IPR041727">
    <property type="entry name" value="NAGK-C"/>
</dbReference>
<sequence length="299" mass="31621">MQTPTRDEWLAKARTLSEALPYMRRYAGSTFVIKYGGHAMGDASLAELFARDIVLLKQVGINPVVVHGGGPQIGQMLERLKIKSSFIDGLRVTDKETVEVVEMVLAGSINKQIVAAINSAGGRAVGLSGKDSNLITARRLERVQRDPDSNIEKVLDLGFVGEPYKVNPQILHALAQSDIIPVIAPVGFDVNGDTYNINADTAAGAVAAAVKAARFFLLTDVAGVLDKDKTLIEKMSLEDAHRAIADGTASGGMIPKIETCIGAVEQGVDAAVILDGRVPHALLLEIFTEGGAGTLIGKA</sequence>
<dbReference type="Gene3D" id="3.40.1160.10">
    <property type="entry name" value="Acetylglutamate kinase-like"/>
    <property type="match status" value="1"/>
</dbReference>
<feature type="binding site" evidence="9">
    <location>
        <position position="91"/>
    </location>
    <ligand>
        <name>substrate</name>
    </ligand>
</feature>
<comment type="similarity">
    <text evidence="9">Belongs to the acetylglutamate kinase family. ArgB subfamily.</text>
</comment>
<dbReference type="GO" id="GO:0042450">
    <property type="term" value="P:L-arginine biosynthetic process via ornithine"/>
    <property type="evidence" value="ECO:0007669"/>
    <property type="project" value="UniProtKB-UniRule"/>
</dbReference>
<dbReference type="EMBL" id="CP015285">
    <property type="protein sequence ID" value="ANC90696.1"/>
    <property type="molecule type" value="Genomic_DNA"/>
</dbReference>
<dbReference type="GO" id="GO:0005524">
    <property type="term" value="F:ATP binding"/>
    <property type="evidence" value="ECO:0007669"/>
    <property type="project" value="UniProtKB-UniRule"/>
</dbReference>
<gene>
    <name evidence="9 11" type="primary">argB</name>
    <name evidence="11" type="ORF">A6A40_01570</name>
</gene>
<dbReference type="Pfam" id="PF00696">
    <property type="entry name" value="AA_kinase"/>
    <property type="match status" value="1"/>
</dbReference>
<proteinExistence type="inferred from homology"/>
<evidence type="ECO:0000256" key="5">
    <source>
        <dbReference type="ARBA" id="ARBA00022741"/>
    </source>
</evidence>
<keyword evidence="3 9" id="KW-0028">Amino-acid biosynthesis</keyword>
<name>A0A160JDH4_9PROT</name>
<evidence type="ECO:0000256" key="8">
    <source>
        <dbReference type="ARBA" id="ARBA00048141"/>
    </source>
</evidence>
<keyword evidence="9" id="KW-0963">Cytoplasm</keyword>
<dbReference type="RefSeq" id="WP_063633829.1">
    <property type="nucleotide sequence ID" value="NZ_CP015285.1"/>
</dbReference>
<comment type="catalytic activity">
    <reaction evidence="8 9">
        <text>N-acetyl-L-glutamate + ATP = N-acetyl-L-glutamyl 5-phosphate + ADP</text>
        <dbReference type="Rhea" id="RHEA:14629"/>
        <dbReference type="ChEBI" id="CHEBI:30616"/>
        <dbReference type="ChEBI" id="CHEBI:44337"/>
        <dbReference type="ChEBI" id="CHEBI:57936"/>
        <dbReference type="ChEBI" id="CHEBI:456216"/>
        <dbReference type="EC" id="2.7.2.8"/>
    </reaction>
</comment>
<feature type="binding site" evidence="9">
    <location>
        <begin position="69"/>
        <end position="70"/>
    </location>
    <ligand>
        <name>substrate</name>
    </ligand>
</feature>
<keyword evidence="4 9" id="KW-0808">Transferase</keyword>
<protein>
    <recommendedName>
        <fullName evidence="9">Acetylglutamate kinase</fullName>
        <ecNumber evidence="9">2.7.2.8</ecNumber>
    </recommendedName>
    <alternativeName>
        <fullName evidence="9">N-acetyl-L-glutamate 5-phosphotransferase</fullName>
    </alternativeName>
    <alternativeName>
        <fullName evidence="9">NAG kinase</fullName>
        <shortName evidence="9">NAGK</shortName>
    </alternativeName>
</protein>
<dbReference type="PANTHER" id="PTHR23342:SF0">
    <property type="entry name" value="N-ACETYLGLUTAMATE SYNTHASE, MITOCHONDRIAL"/>
    <property type="match status" value="1"/>
</dbReference>
<comment type="function">
    <text evidence="9">Catalyzes the ATP-dependent phosphorylation of N-acetyl-L-glutamate.</text>
</comment>
<dbReference type="PIRSF" id="PIRSF000728">
    <property type="entry name" value="NAGK"/>
    <property type="match status" value="1"/>
</dbReference>
<keyword evidence="7 9" id="KW-0067">ATP-binding</keyword>
<evidence type="ECO:0000313" key="11">
    <source>
        <dbReference type="EMBL" id="ANC90696.1"/>
    </source>
</evidence>
<dbReference type="InterPro" id="IPR001048">
    <property type="entry name" value="Asp/Glu/Uridylate_kinase"/>
</dbReference>
<feature type="site" description="Transition state stabilizer" evidence="9">
    <location>
        <position position="34"/>
    </location>
</feature>